<feature type="compositionally biased region" description="Low complexity" evidence="4">
    <location>
        <begin position="113"/>
        <end position="130"/>
    </location>
</feature>
<evidence type="ECO:0000313" key="6">
    <source>
        <dbReference type="EMBL" id="PZQ65992.1"/>
    </source>
</evidence>
<dbReference type="PANTHER" id="PTHR10434:SF11">
    <property type="entry name" value="1-ACYL-SN-GLYCEROL-3-PHOSPHATE ACYLTRANSFERASE"/>
    <property type="match status" value="1"/>
</dbReference>
<dbReference type="EMBL" id="QFPP01000467">
    <property type="protein sequence ID" value="PZQ65992.1"/>
    <property type="molecule type" value="Genomic_DNA"/>
</dbReference>
<comment type="caution">
    <text evidence="6">The sequence shown here is derived from an EMBL/GenBank/DDBJ whole genome shotgun (WGS) entry which is preliminary data.</text>
</comment>
<feature type="domain" description="Phospholipid/glycerol acyltransferase" evidence="5">
    <location>
        <begin position="19"/>
        <end position="252"/>
    </location>
</feature>
<dbReference type="InterPro" id="IPR002123">
    <property type="entry name" value="Plipid/glycerol_acylTrfase"/>
</dbReference>
<evidence type="ECO:0000259" key="5">
    <source>
        <dbReference type="SMART" id="SM00563"/>
    </source>
</evidence>
<dbReference type="Proteomes" id="UP000249135">
    <property type="component" value="Unassembled WGS sequence"/>
</dbReference>
<evidence type="ECO:0000256" key="3">
    <source>
        <dbReference type="ARBA" id="ARBA00023315"/>
    </source>
</evidence>
<dbReference type="GO" id="GO:0003841">
    <property type="term" value="F:1-acylglycerol-3-phosphate O-acyltransferase activity"/>
    <property type="evidence" value="ECO:0007669"/>
    <property type="project" value="TreeGrafter"/>
</dbReference>
<protein>
    <submittedName>
        <fullName evidence="6">1-acyl-sn-glycerol-3-phosphate acyltransferase</fullName>
    </submittedName>
</protein>
<evidence type="ECO:0000256" key="2">
    <source>
        <dbReference type="ARBA" id="ARBA00022679"/>
    </source>
</evidence>
<feature type="region of interest" description="Disordered" evidence="4">
    <location>
        <begin position="111"/>
        <end position="130"/>
    </location>
</feature>
<proteinExistence type="predicted"/>
<sequence length="301" mass="31705">MLTGAQARWFGCPPKAEQRIYFANHQSHVDLVMIWAALPEELRSITRPIAARDYWANTPLKRWITTEVFNAVYVERAGGPTPATPAMPAAPVTAAPAGSERIEPTFDLPGTVGAAPATLPTSASTEATTPPPALAVAAGAEADTLSPPLPPASRSDAQGELDLPTPLPSTPVASPATAAADASASATPLPELRPDDPLVPLVEALRSGDSIIIFPEGTRGHTGTPQKFKSGLYMLARLFPEVVLVPAWIDNVQRVMPKGEVVPVPILCSVTFGAPVKLGAGEERRAFLDRAREAVIALRDV</sequence>
<dbReference type="CDD" id="cd07989">
    <property type="entry name" value="LPLAT_AGPAT-like"/>
    <property type="match status" value="1"/>
</dbReference>
<organism evidence="6 7">
    <name type="scientific">Variovorax paradoxus</name>
    <dbReference type="NCBI Taxonomy" id="34073"/>
    <lineage>
        <taxon>Bacteria</taxon>
        <taxon>Pseudomonadati</taxon>
        <taxon>Pseudomonadota</taxon>
        <taxon>Betaproteobacteria</taxon>
        <taxon>Burkholderiales</taxon>
        <taxon>Comamonadaceae</taxon>
        <taxon>Variovorax</taxon>
    </lineage>
</organism>
<feature type="region of interest" description="Disordered" evidence="4">
    <location>
        <begin position="143"/>
        <end position="195"/>
    </location>
</feature>
<dbReference type="SUPFAM" id="SSF69593">
    <property type="entry name" value="Glycerol-3-phosphate (1)-acyltransferase"/>
    <property type="match status" value="2"/>
</dbReference>
<dbReference type="PANTHER" id="PTHR10434">
    <property type="entry name" value="1-ACYL-SN-GLYCEROL-3-PHOSPHATE ACYLTRANSFERASE"/>
    <property type="match status" value="1"/>
</dbReference>
<dbReference type="Pfam" id="PF01553">
    <property type="entry name" value="Acyltransferase"/>
    <property type="match status" value="2"/>
</dbReference>
<feature type="compositionally biased region" description="Low complexity" evidence="4">
    <location>
        <begin position="170"/>
        <end position="190"/>
    </location>
</feature>
<keyword evidence="3 6" id="KW-0012">Acyltransferase</keyword>
<evidence type="ECO:0000313" key="7">
    <source>
        <dbReference type="Proteomes" id="UP000249135"/>
    </source>
</evidence>
<reference evidence="6 7" key="1">
    <citation type="submission" date="2017-08" db="EMBL/GenBank/DDBJ databases">
        <title>Infants hospitalized years apart are colonized by the same room-sourced microbial strains.</title>
        <authorList>
            <person name="Brooks B."/>
            <person name="Olm M.R."/>
            <person name="Firek B.A."/>
            <person name="Baker R."/>
            <person name="Thomas B.C."/>
            <person name="Morowitz M.J."/>
            <person name="Banfield J.F."/>
        </authorList>
    </citation>
    <scope>NUCLEOTIDE SEQUENCE [LARGE SCALE GENOMIC DNA]</scope>
    <source>
        <strain evidence="6">S2_005_003_R2_41</strain>
    </source>
</reference>
<dbReference type="GO" id="GO:0006654">
    <property type="term" value="P:phosphatidic acid biosynthetic process"/>
    <property type="evidence" value="ECO:0007669"/>
    <property type="project" value="TreeGrafter"/>
</dbReference>
<comment type="pathway">
    <text evidence="1">Lipid metabolism.</text>
</comment>
<evidence type="ECO:0000256" key="4">
    <source>
        <dbReference type="SAM" id="MobiDB-lite"/>
    </source>
</evidence>
<accession>A0A2W5PJW3</accession>
<gene>
    <name evidence="6" type="ORF">DI563_24850</name>
</gene>
<dbReference type="AlphaFoldDB" id="A0A2W5PJW3"/>
<keyword evidence="2 6" id="KW-0808">Transferase</keyword>
<dbReference type="SMART" id="SM00563">
    <property type="entry name" value="PlsC"/>
    <property type="match status" value="1"/>
</dbReference>
<name>A0A2W5PJW3_VARPD</name>
<evidence type="ECO:0000256" key="1">
    <source>
        <dbReference type="ARBA" id="ARBA00005189"/>
    </source>
</evidence>